<organism evidence="2">
    <name type="scientific">Octopus bimaculoides</name>
    <name type="common">California two-spotted octopus</name>
    <dbReference type="NCBI Taxonomy" id="37653"/>
    <lineage>
        <taxon>Eukaryota</taxon>
        <taxon>Metazoa</taxon>
        <taxon>Spiralia</taxon>
        <taxon>Lophotrochozoa</taxon>
        <taxon>Mollusca</taxon>
        <taxon>Cephalopoda</taxon>
        <taxon>Coleoidea</taxon>
        <taxon>Octopodiformes</taxon>
        <taxon>Octopoda</taxon>
        <taxon>Incirrata</taxon>
        <taxon>Octopodidae</taxon>
        <taxon>Octopus</taxon>
    </lineage>
</organism>
<reference evidence="2" key="1">
    <citation type="submission" date="2015-07" db="EMBL/GenBank/DDBJ databases">
        <title>MeaNS - Measles Nucleotide Surveillance Program.</title>
        <authorList>
            <person name="Tran T."/>
            <person name="Druce J."/>
        </authorList>
    </citation>
    <scope>NUCLEOTIDE SEQUENCE</scope>
    <source>
        <strain evidence="2">UCB-OBI-ISO-001</strain>
        <tissue evidence="2">Gonad</tissue>
    </source>
</reference>
<evidence type="ECO:0000313" key="2">
    <source>
        <dbReference type="EMBL" id="KOF81468.1"/>
    </source>
</evidence>
<proteinExistence type="predicted"/>
<accession>A0A0L8GWX1</accession>
<protein>
    <submittedName>
        <fullName evidence="2">Uncharacterized protein</fullName>
    </submittedName>
</protein>
<dbReference type="AlphaFoldDB" id="A0A0L8GWX1"/>
<name>A0A0L8GWX1_OCTBM</name>
<keyword evidence="1" id="KW-1133">Transmembrane helix</keyword>
<keyword evidence="1" id="KW-0812">Transmembrane</keyword>
<keyword evidence="1" id="KW-0472">Membrane</keyword>
<evidence type="ECO:0000256" key="1">
    <source>
        <dbReference type="SAM" id="Phobius"/>
    </source>
</evidence>
<sequence length="70" mass="7864">MYVYMYICKSLVYKTVDLSSSVTGVVTQSSWVQSMTGMHAILCLLLVFPFLGSQINHILVVTRANFLMVD</sequence>
<gene>
    <name evidence="2" type="ORF">OCBIM_22026462mg</name>
</gene>
<dbReference type="EMBL" id="KQ420053">
    <property type="protein sequence ID" value="KOF81468.1"/>
    <property type="molecule type" value="Genomic_DNA"/>
</dbReference>
<feature type="transmembrane region" description="Helical" evidence="1">
    <location>
        <begin position="31"/>
        <end position="51"/>
    </location>
</feature>